<feature type="domain" description="ABC transmembrane type-1" evidence="8">
    <location>
        <begin position="563"/>
        <end position="788"/>
    </location>
</feature>
<dbReference type="InterPro" id="IPR051393">
    <property type="entry name" value="ABC_transporter_permease"/>
</dbReference>
<dbReference type="InterPro" id="IPR006059">
    <property type="entry name" value="SBP"/>
</dbReference>
<dbReference type="Gene3D" id="1.10.3720.10">
    <property type="entry name" value="MetI-like"/>
    <property type="match status" value="1"/>
</dbReference>
<feature type="transmembrane region" description="Helical" evidence="7">
    <location>
        <begin position="464"/>
        <end position="486"/>
    </location>
</feature>
<feature type="transmembrane region" description="Helical" evidence="7">
    <location>
        <begin position="767"/>
        <end position="789"/>
    </location>
</feature>
<dbReference type="OrthoDB" id="9761387at2"/>
<gene>
    <name evidence="9" type="primary">lacF_2</name>
    <name evidence="9" type="ORF">Pan265_07870</name>
</gene>
<dbReference type="CDD" id="cd13585">
    <property type="entry name" value="PBP2_TMBP_like"/>
    <property type="match status" value="1"/>
</dbReference>
<keyword evidence="3" id="KW-1003">Cell membrane</keyword>
<dbReference type="SUPFAM" id="SSF53850">
    <property type="entry name" value="Periplasmic binding protein-like II"/>
    <property type="match status" value="1"/>
</dbReference>
<dbReference type="CDD" id="cd06261">
    <property type="entry name" value="TM_PBP2"/>
    <property type="match status" value="1"/>
</dbReference>
<evidence type="ECO:0000256" key="3">
    <source>
        <dbReference type="ARBA" id="ARBA00022475"/>
    </source>
</evidence>
<protein>
    <submittedName>
        <fullName evidence="9">Lactose transport system permease protein LacF</fullName>
    </submittedName>
</protein>
<evidence type="ECO:0000256" key="5">
    <source>
        <dbReference type="ARBA" id="ARBA00022989"/>
    </source>
</evidence>
<dbReference type="Proteomes" id="UP000320386">
    <property type="component" value="Chromosome"/>
</dbReference>
<keyword evidence="6 7" id="KW-0472">Membrane</keyword>
<proteinExistence type="inferred from homology"/>
<dbReference type="KEGG" id="mcad:Pan265_07870"/>
<sequence length="803" mass="90231">MKLSDVPRWLLAICAALIIIWSFVDVGARTWRLWADRLADPRPVLTVLHWGDNAEIDIVQSTIDAFEEKHPEIRVQRLHASDYDSKLKTMLAAGTPPDLFYLRYEDLPDFAQTQMLLDLEPYIARDREEGQAEWVDDVFPILLNAYRWNDEQRLAGSGTLYGIPKDFTPLLMYANLDLFNEAGVEVPYDGWTWTEFREAMRKIAALGDPDDPNRRVYGGIIKTWPSVIRTFFWNFDGEYFGGPEGNEFSNVALDEPGAQETLDFIRTLRMEDKSIFNATGLSQDEDDLFRRGRIGIIAPVGRWYTPRFRQIDEFDWDVIPIPHKEGVEPTTGIATVAWSIASQSKHPEAAYTLLKFLCAAEGQQMIAEQGLAVPSRMSVAYSDDFLAPGLRPKNAELYLELAETARLAQVPTNNRFDQILDTELAKTLRLNELTPAEAAAEIERQWLAELASPLQTKEYPLMPWRTLAIVAGVILVIAVTAGAYLARRQQLGAIDRAQERTGFAFISPWLLGFVVFLLGPLMVSLLLSLTSWSAMAPLSAARFVGFDNYVHLFTYDEQVWQALWVTFYYTVLAVPIVQTAAILVAVMMNARVPGIAFFRTAYFVPSVVTGVALVTLWITIFNNDQGLLNMVLRNLLAPFNTLLGTTLEPPDWFGVDGAVFAMPALVLMTLWGVGGGMIIYLAGLKNIPDSLYEAARIDGANAISQFINITIPMLSPLIFFNVIMGIIGSFQVFTQAYVIRGSTGGTDENLLFYVLYLYDHAFRNHNMGYASALAWVLFLIVLVFTLFIFRGSRGMVHYEGLKS</sequence>
<dbReference type="GO" id="GO:0055085">
    <property type="term" value="P:transmembrane transport"/>
    <property type="evidence" value="ECO:0007669"/>
    <property type="project" value="InterPro"/>
</dbReference>
<dbReference type="Gene3D" id="3.40.190.10">
    <property type="entry name" value="Periplasmic binding protein-like II"/>
    <property type="match status" value="1"/>
</dbReference>
<evidence type="ECO:0000313" key="9">
    <source>
        <dbReference type="EMBL" id="QDU70943.1"/>
    </source>
</evidence>
<dbReference type="RefSeq" id="WP_145445081.1">
    <property type="nucleotide sequence ID" value="NZ_CP036280.1"/>
</dbReference>
<dbReference type="InterPro" id="IPR000515">
    <property type="entry name" value="MetI-like"/>
</dbReference>
<dbReference type="PROSITE" id="PS50928">
    <property type="entry name" value="ABC_TM1"/>
    <property type="match status" value="1"/>
</dbReference>
<evidence type="ECO:0000256" key="2">
    <source>
        <dbReference type="ARBA" id="ARBA00022448"/>
    </source>
</evidence>
<feature type="transmembrane region" description="Helical" evidence="7">
    <location>
        <begin position="567"/>
        <end position="588"/>
    </location>
</feature>
<name>A0A518BVC6_9BACT</name>
<keyword evidence="4 7" id="KW-0812">Transmembrane</keyword>
<reference evidence="9 10" key="1">
    <citation type="submission" date="2019-02" db="EMBL/GenBank/DDBJ databases">
        <title>Deep-cultivation of Planctomycetes and their phenomic and genomic characterization uncovers novel biology.</title>
        <authorList>
            <person name="Wiegand S."/>
            <person name="Jogler M."/>
            <person name="Boedeker C."/>
            <person name="Pinto D."/>
            <person name="Vollmers J."/>
            <person name="Rivas-Marin E."/>
            <person name="Kohn T."/>
            <person name="Peeters S.H."/>
            <person name="Heuer A."/>
            <person name="Rast P."/>
            <person name="Oberbeckmann S."/>
            <person name="Bunk B."/>
            <person name="Jeske O."/>
            <person name="Meyerdierks A."/>
            <person name="Storesund J.E."/>
            <person name="Kallscheuer N."/>
            <person name="Luecker S."/>
            <person name="Lage O.M."/>
            <person name="Pohl T."/>
            <person name="Merkel B.J."/>
            <person name="Hornburger P."/>
            <person name="Mueller R.-W."/>
            <person name="Bruemmer F."/>
            <person name="Labrenz M."/>
            <person name="Spormann A.M."/>
            <person name="Op den Camp H."/>
            <person name="Overmann J."/>
            <person name="Amann R."/>
            <person name="Jetten M.S.M."/>
            <person name="Mascher T."/>
            <person name="Medema M.H."/>
            <person name="Devos D.P."/>
            <person name="Kaster A.-K."/>
            <person name="Ovreas L."/>
            <person name="Rohde M."/>
            <person name="Galperin M.Y."/>
            <person name="Jogler C."/>
        </authorList>
    </citation>
    <scope>NUCLEOTIDE SEQUENCE [LARGE SCALE GENOMIC DNA]</scope>
    <source>
        <strain evidence="9 10">Pan265</strain>
    </source>
</reference>
<dbReference type="PANTHER" id="PTHR30193">
    <property type="entry name" value="ABC TRANSPORTER PERMEASE PROTEIN"/>
    <property type="match status" value="1"/>
</dbReference>
<dbReference type="InterPro" id="IPR035906">
    <property type="entry name" value="MetI-like_sf"/>
</dbReference>
<comment type="subcellular location">
    <subcellularLocation>
        <location evidence="1 7">Cell membrane</location>
        <topology evidence="1 7">Multi-pass membrane protein</topology>
    </subcellularLocation>
</comment>
<evidence type="ECO:0000259" key="8">
    <source>
        <dbReference type="PROSITE" id="PS50928"/>
    </source>
</evidence>
<keyword evidence="2 7" id="KW-0813">Transport</keyword>
<evidence type="ECO:0000256" key="1">
    <source>
        <dbReference type="ARBA" id="ARBA00004651"/>
    </source>
</evidence>
<keyword evidence="5 7" id="KW-1133">Transmembrane helix</keyword>
<evidence type="ECO:0000256" key="7">
    <source>
        <dbReference type="RuleBase" id="RU363032"/>
    </source>
</evidence>
<dbReference type="EMBL" id="CP036280">
    <property type="protein sequence ID" value="QDU70943.1"/>
    <property type="molecule type" value="Genomic_DNA"/>
</dbReference>
<feature type="transmembrane region" description="Helical" evidence="7">
    <location>
        <begin position="658"/>
        <end position="682"/>
    </location>
</feature>
<evidence type="ECO:0000256" key="6">
    <source>
        <dbReference type="ARBA" id="ARBA00023136"/>
    </source>
</evidence>
<dbReference type="GO" id="GO:0005886">
    <property type="term" value="C:plasma membrane"/>
    <property type="evidence" value="ECO:0007669"/>
    <property type="project" value="UniProtKB-SubCell"/>
</dbReference>
<comment type="similarity">
    <text evidence="7">Belongs to the binding-protein-dependent transport system permease family.</text>
</comment>
<organism evidence="9 10">
    <name type="scientific">Mucisphaera calidilacus</name>
    <dbReference type="NCBI Taxonomy" id="2527982"/>
    <lineage>
        <taxon>Bacteria</taxon>
        <taxon>Pseudomonadati</taxon>
        <taxon>Planctomycetota</taxon>
        <taxon>Phycisphaerae</taxon>
        <taxon>Phycisphaerales</taxon>
        <taxon>Phycisphaeraceae</taxon>
        <taxon>Mucisphaera</taxon>
    </lineage>
</organism>
<dbReference type="SUPFAM" id="SSF161098">
    <property type="entry name" value="MetI-like"/>
    <property type="match status" value="1"/>
</dbReference>
<dbReference type="AlphaFoldDB" id="A0A518BVC6"/>
<accession>A0A518BVC6</accession>
<evidence type="ECO:0000313" key="10">
    <source>
        <dbReference type="Proteomes" id="UP000320386"/>
    </source>
</evidence>
<dbReference type="Pfam" id="PF01547">
    <property type="entry name" value="SBP_bac_1"/>
    <property type="match status" value="1"/>
</dbReference>
<keyword evidence="10" id="KW-1185">Reference proteome</keyword>
<dbReference type="PANTHER" id="PTHR30193:SF1">
    <property type="entry name" value="ABC TRANSPORTER PERMEASE PROTEIN YESP-RELATED"/>
    <property type="match status" value="1"/>
</dbReference>
<feature type="transmembrane region" description="Helical" evidence="7">
    <location>
        <begin position="600"/>
        <end position="620"/>
    </location>
</feature>
<evidence type="ECO:0000256" key="4">
    <source>
        <dbReference type="ARBA" id="ARBA00022692"/>
    </source>
</evidence>
<dbReference type="Pfam" id="PF00528">
    <property type="entry name" value="BPD_transp_1"/>
    <property type="match status" value="1"/>
</dbReference>
<feature type="transmembrane region" description="Helical" evidence="7">
    <location>
        <begin position="506"/>
        <end position="529"/>
    </location>
</feature>